<dbReference type="InterPro" id="IPR010090">
    <property type="entry name" value="Phage_tape_meas"/>
</dbReference>
<feature type="region of interest" description="Disordered" evidence="2">
    <location>
        <begin position="1311"/>
        <end position="1342"/>
    </location>
</feature>
<feature type="compositionally biased region" description="Basic and acidic residues" evidence="2">
    <location>
        <begin position="1180"/>
        <end position="1189"/>
    </location>
</feature>
<accession>A0AAW4J687</accession>
<feature type="coiled-coil region" evidence="1">
    <location>
        <begin position="1517"/>
        <end position="1614"/>
    </location>
</feature>
<feature type="coiled-coil region" evidence="1">
    <location>
        <begin position="885"/>
        <end position="962"/>
    </location>
</feature>
<keyword evidence="1" id="KW-0175">Coiled coil</keyword>
<feature type="domain" description="Phage tail tape measure protein" evidence="3">
    <location>
        <begin position="346"/>
        <end position="554"/>
    </location>
</feature>
<comment type="caution">
    <text evidence="4">The sequence shown here is derived from an EMBL/GenBank/DDBJ whole genome shotgun (WGS) entry which is preliminary data.</text>
</comment>
<organism evidence="4 5">
    <name type="scientific">Clostridium perfringens</name>
    <dbReference type="NCBI Taxonomy" id="1502"/>
    <lineage>
        <taxon>Bacteria</taxon>
        <taxon>Bacillati</taxon>
        <taxon>Bacillota</taxon>
        <taxon>Clostridia</taxon>
        <taxon>Eubacteriales</taxon>
        <taxon>Clostridiaceae</taxon>
        <taxon>Clostridium</taxon>
    </lineage>
</organism>
<evidence type="ECO:0000256" key="1">
    <source>
        <dbReference type="SAM" id="Coils"/>
    </source>
</evidence>
<protein>
    <submittedName>
        <fullName evidence="4">Phage tail tape measure protein</fullName>
    </submittedName>
</protein>
<dbReference type="EMBL" id="JAENQP010000007">
    <property type="protein sequence ID" value="MBO3359414.1"/>
    <property type="molecule type" value="Genomic_DNA"/>
</dbReference>
<dbReference type="Pfam" id="PF10145">
    <property type="entry name" value="PhageMin_Tail"/>
    <property type="match status" value="1"/>
</dbReference>
<proteinExistence type="predicted"/>
<feature type="compositionally biased region" description="Basic residues" evidence="2">
    <location>
        <begin position="1321"/>
        <end position="1335"/>
    </location>
</feature>
<name>A0AAW4J687_CLOPF</name>
<dbReference type="NCBIfam" id="TIGR01760">
    <property type="entry name" value="tape_meas_TP901"/>
    <property type="match status" value="1"/>
</dbReference>
<evidence type="ECO:0000313" key="4">
    <source>
        <dbReference type="EMBL" id="MBO3359414.1"/>
    </source>
</evidence>
<feature type="coiled-coil region" evidence="1">
    <location>
        <begin position="1391"/>
        <end position="1468"/>
    </location>
</feature>
<evidence type="ECO:0000256" key="2">
    <source>
        <dbReference type="SAM" id="MobiDB-lite"/>
    </source>
</evidence>
<evidence type="ECO:0000313" key="5">
    <source>
        <dbReference type="Proteomes" id="UP000668068"/>
    </source>
</evidence>
<feature type="coiled-coil region" evidence="1">
    <location>
        <begin position="10"/>
        <end position="60"/>
    </location>
</feature>
<feature type="coiled-coil region" evidence="1">
    <location>
        <begin position="1009"/>
        <end position="1036"/>
    </location>
</feature>
<feature type="region of interest" description="Disordered" evidence="2">
    <location>
        <begin position="1160"/>
        <end position="1190"/>
    </location>
</feature>
<feature type="coiled-coil region" evidence="1">
    <location>
        <begin position="118"/>
        <end position="185"/>
    </location>
</feature>
<dbReference type="Proteomes" id="UP000668068">
    <property type="component" value="Unassembled WGS sequence"/>
</dbReference>
<sequence length="1790" mass="201359">MSLNLSFGGKLNKDKVLQQLEKDIKSLSKNLGVELEKVSLKDVDKATSQIQKQINQLSKNINLKISKINLGNNEALQDIQQQINSTLKGEKINLEVKNNIKEVSSEFNVLDDKLKNSFLKQEQYLSQLENRLNKIKERSVTQHTKNENYDNSRDLNSIQNIQNRINEIKAKNIRLSQEEKNIMQQQLIELDAYIKKESSKSAEINRSARFLTSQLRTLENLKVRVDNRGGKSNEQARISNELERQINLYKQLIAQNEILGSVERNRIQKNVNDLKVQSRELVTTSQFSNIFARMKDYFIGGSIIGASIGVLKSSFDTIVEVDNSMRDLKKVTNETSQEYEAFENQANDMAKALGNQTKNVIEATDAFAQMSYSYQESKELAENSIIFQNVGDIDSESANKGLIATMKAYNIQAKDSMDIIDKLNNVSNHYAVSVGGLNDAIMRGGSALSTANNDLSQSIALITTANSAIQDPAKVGNALKTISMNMRGMKQKGGETFPKLKKMLDETTHGSVKLTQVTKEGKEEFRSTYDVIKDLSMVWDDLNNMQKSMIAEKFAGKQNANVFFSLMLNAKKDLESIKETADDSFQSAAQEQEAYMNSLSAKINSLKEDFKGLFLDLGDTDLLKNIIGGVDVGVNALRTLIKTFGALPSTVGLASASMVMFNQKTRNALNKNNILFFRDMENGFKRVTKQSRVAQIGILRDLVKLKAQFKSGEITNKSYAMSLVGIKAKMTAVKLEAIATRVAVTALEGVLSFGIGIGISLVIEGITKLINKLVNAKSQLREFNQDIANSFNSNIEDIKKSEGLVDKINNTKIQISNTSDTQKQNELKKQLLDYEKQLADVLPNAATEFDNEGNAIATNTKLIEENIRQKKQQAKDEVGSFIEKNKKFKEHVDEYIKDQKRLQENQLKLRQVEESNKNKKWYERTENTTALEKDIKKAKEEVKDYSAEINNLIKMKKGLESAGVSKSDIANIIGQDNLDALDQYNQYLQQTQSSADNAKPSIDQLAEGIENTGYDAKEAEKELKALSDAFSGLRGEVDILTEATKEFQKNGQLSANIVEKIFASGDPRLISLLADQNHFMENSIALEKELKEERESAYTQEIEQAQYMVQNGIQAENDKTQVAASGSNDRINITNNETAQKSNMYSNDTVNHANSEDTKVANAQNGADTRTEASSQETNNKAEHYKTDSSNHANLVDTKNKAAIDGANTIQTANSSMINNMGDAYKRDVDNFDNACQTKALSAMQLTKKLHDMMAQVGLGYDENGLPNSLKPQKPHVPLAPGAEWKWDGAQWSAWTKHSINPVKVANNPVKVDYSPEANGHGHKGSGSKGNKGKGSKNGEHVDIKDIEDKIDAYKSLTDAIDDVNNELEITKTLEENAQGVNKLQYMNKEINLYKQKKDAINNLIAAKQNEGRYLEGVLKSNGFNAFNGNISNYYDRLKQIEDEVNAMDNSNKAKEQAIKNFKDLKEKADKYFEITSKELPKLNNEWYALAKTIKEVSEKQVKLMGDTEREMTNVVKNQVEQRKKAREDEANHLKEMVKKERDEYNKKYDDENFEKNLKEKQDKLNKLNAQIDSVRRDISSEGQSKLKDLLKQKDDLEKELNNFIRDRQKDQGNKAFDEQMDKIDKHKDEKIKEMEKTYTDEKIAELAKGMIQKGFIEIEGHVIKLRDALNDYYKKNGEVFADSSLKMQEYIDNLELTKKLYGELTSINNNLGVSSSNIRYNSGNNVVQAIPKVASFMAIPQGSKKANIKIESNLHIGSVHEGKVDDIKSMLDERDRKIINEINEQLNSY</sequence>
<feature type="compositionally biased region" description="Polar residues" evidence="2">
    <location>
        <begin position="1161"/>
        <end position="1179"/>
    </location>
</feature>
<reference evidence="4" key="1">
    <citation type="submission" date="2020-12" db="EMBL/GenBank/DDBJ databases">
        <title>Comparative genomics of Clostridium perfringens reveals patterns of host-associated phylogenetic clades and virulence factors.</title>
        <authorList>
            <person name="Smith A.H."/>
            <person name="Geier R."/>
        </authorList>
    </citation>
    <scope>NUCLEOTIDE SEQUENCE</scope>
    <source>
        <strain evidence="4">CHD30677R</strain>
    </source>
</reference>
<gene>
    <name evidence="4" type="ORF">JJB47_11595</name>
</gene>
<dbReference type="RefSeq" id="WP_208340938.1">
    <property type="nucleotide sequence ID" value="NZ_JAENQO010000007.1"/>
</dbReference>
<evidence type="ECO:0000259" key="3">
    <source>
        <dbReference type="Pfam" id="PF10145"/>
    </source>
</evidence>